<protein>
    <submittedName>
        <fullName evidence="2">Uncharacterized protein</fullName>
    </submittedName>
</protein>
<dbReference type="AlphaFoldDB" id="A0ABD1SYK4"/>
<accession>A0ABD1SYK4</accession>
<evidence type="ECO:0000256" key="1">
    <source>
        <dbReference type="SAM" id="MobiDB-lite"/>
    </source>
</evidence>
<sequence length="167" mass="19201">MGYKKAADEISKDAKLLEVRTILTPAPEEVEIDCIQGLHIPRRRWSPIVQRSTTPPRPSSPPSHTAWQSPNYIYRLHIPHGYQIKMPILLMEELKDDVRCLNKKVGHLNKKVDEVIELMRPYRNIDVAPETILDRTLVVPPKFGTEVLVITVGVREIEPEELTVIER</sequence>
<organism evidence="2 3">
    <name type="scientific">Abeliophyllum distichum</name>
    <dbReference type="NCBI Taxonomy" id="126358"/>
    <lineage>
        <taxon>Eukaryota</taxon>
        <taxon>Viridiplantae</taxon>
        <taxon>Streptophyta</taxon>
        <taxon>Embryophyta</taxon>
        <taxon>Tracheophyta</taxon>
        <taxon>Spermatophyta</taxon>
        <taxon>Magnoliopsida</taxon>
        <taxon>eudicotyledons</taxon>
        <taxon>Gunneridae</taxon>
        <taxon>Pentapetalae</taxon>
        <taxon>asterids</taxon>
        <taxon>lamiids</taxon>
        <taxon>Lamiales</taxon>
        <taxon>Oleaceae</taxon>
        <taxon>Forsythieae</taxon>
        <taxon>Abeliophyllum</taxon>
    </lineage>
</organism>
<evidence type="ECO:0000313" key="3">
    <source>
        <dbReference type="Proteomes" id="UP001604336"/>
    </source>
</evidence>
<name>A0ABD1SYK4_9LAMI</name>
<evidence type="ECO:0000313" key="2">
    <source>
        <dbReference type="EMBL" id="KAL2505428.1"/>
    </source>
</evidence>
<keyword evidence="3" id="KW-1185">Reference proteome</keyword>
<dbReference type="Proteomes" id="UP001604336">
    <property type="component" value="Unassembled WGS sequence"/>
</dbReference>
<dbReference type="EMBL" id="JBFOLK010000006">
    <property type="protein sequence ID" value="KAL2505428.1"/>
    <property type="molecule type" value="Genomic_DNA"/>
</dbReference>
<comment type="caution">
    <text evidence="2">The sequence shown here is derived from an EMBL/GenBank/DDBJ whole genome shotgun (WGS) entry which is preliminary data.</text>
</comment>
<gene>
    <name evidence="2" type="ORF">Adt_21049</name>
</gene>
<reference evidence="3" key="1">
    <citation type="submission" date="2024-07" db="EMBL/GenBank/DDBJ databases">
        <title>Two chromosome-level genome assemblies of Korean endemic species Abeliophyllum distichum and Forsythia ovata (Oleaceae).</title>
        <authorList>
            <person name="Jang H."/>
        </authorList>
    </citation>
    <scope>NUCLEOTIDE SEQUENCE [LARGE SCALE GENOMIC DNA]</scope>
</reference>
<feature type="region of interest" description="Disordered" evidence="1">
    <location>
        <begin position="46"/>
        <end position="65"/>
    </location>
</feature>
<proteinExistence type="predicted"/>